<evidence type="ECO:0000256" key="3">
    <source>
        <dbReference type="ARBA" id="ARBA00023242"/>
    </source>
</evidence>
<proteinExistence type="inferred from homology"/>
<evidence type="ECO:0000256" key="2">
    <source>
        <dbReference type="ARBA" id="ARBA00009200"/>
    </source>
</evidence>
<keyword evidence="7" id="KW-1185">Reference proteome</keyword>
<feature type="compositionally biased region" description="Basic and acidic residues" evidence="4">
    <location>
        <begin position="321"/>
        <end position="333"/>
    </location>
</feature>
<reference evidence="6" key="1">
    <citation type="submission" date="2023-03" db="EMBL/GenBank/DDBJ databases">
        <title>Electrophorus voltai genome.</title>
        <authorList>
            <person name="Bian C."/>
        </authorList>
    </citation>
    <scope>NUCLEOTIDE SEQUENCE</scope>
    <source>
        <strain evidence="6">CB-2022</strain>
        <tissue evidence="6">Muscle</tissue>
    </source>
</reference>
<comment type="subcellular location">
    <subcellularLocation>
        <location evidence="1">Nucleus</location>
    </subcellularLocation>
</comment>
<evidence type="ECO:0000313" key="6">
    <source>
        <dbReference type="EMBL" id="KAK1802826.1"/>
    </source>
</evidence>
<feature type="compositionally biased region" description="Polar residues" evidence="4">
    <location>
        <begin position="106"/>
        <end position="124"/>
    </location>
</feature>
<gene>
    <name evidence="6" type="ORF">P4O66_021361</name>
</gene>
<feature type="region of interest" description="Disordered" evidence="4">
    <location>
        <begin position="244"/>
        <end position="347"/>
    </location>
</feature>
<dbReference type="Pfam" id="PF11502">
    <property type="entry name" value="BCL9"/>
    <property type="match status" value="1"/>
</dbReference>
<feature type="region of interest" description="Disordered" evidence="4">
    <location>
        <begin position="458"/>
        <end position="627"/>
    </location>
</feature>
<feature type="compositionally biased region" description="Polar residues" evidence="4">
    <location>
        <begin position="1207"/>
        <end position="1223"/>
    </location>
</feature>
<accession>A0AAD8ZQV1</accession>
<dbReference type="GO" id="GO:1990907">
    <property type="term" value="C:beta-catenin-TCF complex"/>
    <property type="evidence" value="ECO:0007669"/>
    <property type="project" value="TreeGrafter"/>
</dbReference>
<feature type="region of interest" description="Disordered" evidence="4">
    <location>
        <begin position="644"/>
        <end position="740"/>
    </location>
</feature>
<feature type="compositionally biased region" description="Low complexity" evidence="4">
    <location>
        <begin position="479"/>
        <end position="511"/>
    </location>
</feature>
<feature type="compositionally biased region" description="Low complexity" evidence="4">
    <location>
        <begin position="1239"/>
        <end position="1249"/>
    </location>
</feature>
<name>A0AAD8ZQV1_9TELE</name>
<feature type="compositionally biased region" description="Polar residues" evidence="4">
    <location>
        <begin position="395"/>
        <end position="419"/>
    </location>
</feature>
<sequence length="1696" mass="177190">MLEVQEERGAAVAAGAATGTGTGTASGAPASATGRKDRAKERPEEGQDCSGPAGPRGARAKATPAGPPPPPSASSAHSHAHVHPHAPGPHQHTTASATVALGLSSMHSSNPKVRNSPSANTQSPAGALRRPCSQRRGCQASLEPAWPTLTDSCSWSCFEERGGRPARFLLGSSCAGPGGQAGPVPWSCLKIPRLEPVNSGPVWLGGSRGCTETLRTAASSPHCLFLSFPLSPFVFSSPKSKQEAMVRSPPVMSPSSAAQMDSKLPNQGKQGGAGSQSQPSPCDPKPMSGGHTPKGAQGSMGLKNGQGLNSGNGAKSKIKRERSTSVESFEQKDTGTPNNEGDQKELGSRVKRICVAERRQPYSGADWCSGGESDEDDPGFFNCNSSDIKPDPSTLAASTPTHNAVGQNTASDLGSNQKSGSKVVYVFTTEMANKAAEAVITGHVDNIIAYHMNNISNSKGGKPQLPLNNQLGPHRNDSKQQGAPSQQQPSSHPSEQNHQAASKAPQPGQPQQQPPVQPAPGAKPSSLPQDGPPSGGMDSKSLPSSSPQEGAGSHDGSNPTGTPGSQAPNQPPSAGPQQGFPSLDLPKGADVKLTAQHQQQLAHEIMSSMGDNPEGLSQEQLEHRERSLQTLRDIQRMLFPDDKDMAAMGQGNMGGPPPNAAMMEGGPKKPEQGPLQAMMAQSQSLGKAGGPGGPRPDGPPFGPPGPRDMPFSPDELGPPPQGPGPMNSHQGPGGEHGDHMTPEQMAWLKLQQEFYEEKKRKQEQMQHRPMGDMMMHQAGPRGMMRGPPPPYQMNPGEMWGPGGPEPFPEQMNMGPRGMHPHMQRMPGFSGMMNPDMEGGPNPMPRPGMNWPDDIPKMGDGRGFPPAQGMFGGPGGRVERFPNPQSVQEAMFHQGMGDKQGMGIPPGMMMEMNRMMGNQRPMEPGNGGGMMFPRMPGEGPMSPSSRMEFVKGLGRDMAEFGMAPGNLNVNMGPNPQMMPSKMREPPMNLSPEEIMKIRQGGGPMPENMGPQQKMMQGPPFPDQPHPGDFNMGPNRQFPGMVPQGPGNQRGPRGEPPFAPDQRGGNVGGNGRLSHMPPLAPNQPPNNSGPPPNQRSMGRKPSDLSVQSGPANSPNVNPLKSPTLRQVQSPMLGSPSGNLKSPQTPSQLAGMLSGPSVAAAAAAAAAASIKSPPMMGSAGASPVHMKSPSLPAPSPSWTSSPKPPMQSPGIPQNNKPPLSMTSPNMMGSVEQGGNAPPSAPPSSSSTSQPGSINVPGSLPSSSPYTMPPEPTLSQNPLSIMMSRMSKFAMPSSTPLYHDAIKTVASSDDDSPPARSPNLPPMNNNMPGMGVNHHQGHPRMMNPNASGPMPSLSPMGMNTMGSQPLSHGMPNQMPSPNPMGPNIPPHSGPMGPGMMSHGMMMPPVSQDPGMGNSQMMPQGRMGLPHRGQGFPPGQSPPQQVPFPHNGPGPQGGFPHGMGFQGEGGPMGRMANMPHGPGGEPGMCKPNTPGGQEFNSMPGVFNDSDLHEVMRPGASGIPEFDLSRIIPSEKPSQTLSYFPRGGDAPGGKPPHSSGPPGFPTMQGMMGEGNPRMGLPMQGMGGPPGPGHIGPQDIPMGNPGHNPMRPPSFMGQGMMGPQHRMLSPGQQPGMMAGPGMMQGKERPMYNHPGPVGSPNMMMSLQGMGGPQQTMMMAPQMRPRGMTADMAMGFNPGPGNPGNIMF</sequence>
<dbReference type="Proteomes" id="UP001239994">
    <property type="component" value="Unassembled WGS sequence"/>
</dbReference>
<comment type="caution">
    <text evidence="6">The sequence shown here is derived from an EMBL/GenBank/DDBJ whole genome shotgun (WGS) entry which is preliminary data.</text>
</comment>
<feature type="region of interest" description="Disordered" evidence="4">
    <location>
        <begin position="1534"/>
        <end position="1566"/>
    </location>
</feature>
<keyword evidence="3" id="KW-0539">Nucleus</keyword>
<feature type="compositionally biased region" description="Pro residues" evidence="4">
    <location>
        <begin position="693"/>
        <end position="707"/>
    </location>
</feature>
<evidence type="ECO:0000256" key="1">
    <source>
        <dbReference type="ARBA" id="ARBA00004123"/>
    </source>
</evidence>
<protein>
    <recommendedName>
        <fullName evidence="5">B-cell lymphoma 9 beta-catenin binding domain-containing protein</fullName>
    </recommendedName>
</protein>
<dbReference type="GO" id="GO:0008013">
    <property type="term" value="F:beta-catenin binding"/>
    <property type="evidence" value="ECO:0007669"/>
    <property type="project" value="InterPro"/>
</dbReference>
<feature type="compositionally biased region" description="Pro residues" evidence="4">
    <location>
        <begin position="1430"/>
        <end position="1443"/>
    </location>
</feature>
<feature type="region of interest" description="Disordered" evidence="4">
    <location>
        <begin position="998"/>
        <end position="1273"/>
    </location>
</feature>
<dbReference type="GO" id="GO:0045944">
    <property type="term" value="P:positive regulation of transcription by RNA polymerase II"/>
    <property type="evidence" value="ECO:0007669"/>
    <property type="project" value="TreeGrafter"/>
</dbReference>
<dbReference type="InterPro" id="IPR024670">
    <property type="entry name" value="BCL9_beta-catenin-bd_dom"/>
</dbReference>
<evidence type="ECO:0000259" key="5">
    <source>
        <dbReference type="Pfam" id="PF11502"/>
    </source>
</evidence>
<dbReference type="InterPro" id="IPR013083">
    <property type="entry name" value="Znf_RING/FYVE/PHD"/>
</dbReference>
<dbReference type="Gene3D" id="3.30.40.10">
    <property type="entry name" value="Zinc/RING finger domain, C3HC4 (zinc finger)"/>
    <property type="match status" value="1"/>
</dbReference>
<comment type="similarity">
    <text evidence="2">Belongs to the BCL9 family.</text>
</comment>
<organism evidence="6 7">
    <name type="scientific">Electrophorus voltai</name>
    <dbReference type="NCBI Taxonomy" id="2609070"/>
    <lineage>
        <taxon>Eukaryota</taxon>
        <taxon>Metazoa</taxon>
        <taxon>Chordata</taxon>
        <taxon>Craniata</taxon>
        <taxon>Vertebrata</taxon>
        <taxon>Euteleostomi</taxon>
        <taxon>Actinopterygii</taxon>
        <taxon>Neopterygii</taxon>
        <taxon>Teleostei</taxon>
        <taxon>Ostariophysi</taxon>
        <taxon>Gymnotiformes</taxon>
        <taxon>Gymnotoidei</taxon>
        <taxon>Gymnotidae</taxon>
        <taxon>Electrophorus</taxon>
    </lineage>
</organism>
<feature type="domain" description="B-cell lymphoma 9 beta-catenin binding" evidence="5">
    <location>
        <begin position="615"/>
        <end position="653"/>
    </location>
</feature>
<feature type="compositionally biased region" description="Low complexity" evidence="4">
    <location>
        <begin position="244"/>
        <end position="258"/>
    </location>
</feature>
<feature type="compositionally biased region" description="Polar residues" evidence="4">
    <location>
        <begin position="555"/>
        <end position="568"/>
    </location>
</feature>
<feature type="region of interest" description="Disordered" evidence="4">
    <location>
        <begin position="378"/>
        <end position="419"/>
    </location>
</feature>
<feature type="compositionally biased region" description="Pro residues" evidence="4">
    <location>
        <begin position="1076"/>
        <end position="1091"/>
    </location>
</feature>
<dbReference type="GO" id="GO:0060070">
    <property type="term" value="P:canonical Wnt signaling pathway"/>
    <property type="evidence" value="ECO:0007669"/>
    <property type="project" value="InterPro"/>
</dbReference>
<feature type="region of interest" description="Disordered" evidence="4">
    <location>
        <begin position="106"/>
        <end position="132"/>
    </location>
</feature>
<dbReference type="PANTHER" id="PTHR15185">
    <property type="entry name" value="BCL9"/>
    <property type="match status" value="1"/>
</dbReference>
<evidence type="ECO:0000313" key="7">
    <source>
        <dbReference type="Proteomes" id="UP001239994"/>
    </source>
</evidence>
<feature type="compositionally biased region" description="Low complexity" evidence="4">
    <location>
        <begin position="1156"/>
        <end position="1165"/>
    </location>
</feature>
<feature type="compositionally biased region" description="Gly residues" evidence="4">
    <location>
        <begin position="1445"/>
        <end position="1459"/>
    </location>
</feature>
<dbReference type="InterPro" id="IPR015668">
    <property type="entry name" value="Bcl-9/Bcl-9l"/>
</dbReference>
<feature type="region of interest" description="Disordered" evidence="4">
    <location>
        <begin position="1423"/>
        <end position="1459"/>
    </location>
</feature>
<dbReference type="GO" id="GO:0003713">
    <property type="term" value="F:transcription coactivator activity"/>
    <property type="evidence" value="ECO:0007669"/>
    <property type="project" value="InterPro"/>
</dbReference>
<evidence type="ECO:0000256" key="4">
    <source>
        <dbReference type="SAM" id="MobiDB-lite"/>
    </source>
</evidence>
<dbReference type="PANTHER" id="PTHR15185:SF5">
    <property type="entry name" value="B-CELL CLL_LYMPHOMA 9 PROTEIN"/>
    <property type="match status" value="1"/>
</dbReference>
<feature type="compositionally biased region" description="Low complexity" evidence="4">
    <location>
        <begin position="50"/>
        <end position="64"/>
    </location>
</feature>
<feature type="region of interest" description="Disordered" evidence="4">
    <location>
        <begin position="1301"/>
        <end position="1321"/>
    </location>
</feature>
<dbReference type="EMBL" id="JAROKS010000006">
    <property type="protein sequence ID" value="KAK1802826.1"/>
    <property type="molecule type" value="Genomic_DNA"/>
</dbReference>
<feature type="compositionally biased region" description="Polar residues" evidence="4">
    <location>
        <begin position="1102"/>
        <end position="1145"/>
    </location>
</feature>
<feature type="region of interest" description="Disordered" evidence="4">
    <location>
        <begin position="1"/>
        <end position="93"/>
    </location>
</feature>
<feature type="compositionally biased region" description="Basic and acidic residues" evidence="4">
    <location>
        <begin position="34"/>
        <end position="45"/>
    </location>
</feature>